<organism evidence="1 2">
    <name type="scientific">Candidatus Portnoybacteria bacterium CG10_big_fil_rev_8_21_14_0_10_38_18</name>
    <dbReference type="NCBI Taxonomy" id="1974813"/>
    <lineage>
        <taxon>Bacteria</taxon>
        <taxon>Candidatus Portnoyibacteriota</taxon>
    </lineage>
</organism>
<dbReference type="Proteomes" id="UP000231648">
    <property type="component" value="Unassembled WGS sequence"/>
</dbReference>
<protein>
    <submittedName>
        <fullName evidence="1">Uncharacterized protein</fullName>
    </submittedName>
</protein>
<proteinExistence type="predicted"/>
<dbReference type="EMBL" id="PFDX01000012">
    <property type="protein sequence ID" value="PJE57618.1"/>
    <property type="molecule type" value="Genomic_DNA"/>
</dbReference>
<name>A0A2M8KCH3_9BACT</name>
<gene>
    <name evidence="1" type="ORF">COU82_01205</name>
</gene>
<accession>A0A2M8KCH3</accession>
<evidence type="ECO:0000313" key="1">
    <source>
        <dbReference type="EMBL" id="PJE57618.1"/>
    </source>
</evidence>
<reference evidence="2" key="1">
    <citation type="submission" date="2017-09" db="EMBL/GenBank/DDBJ databases">
        <title>Depth-based differentiation of microbial function through sediment-hosted aquifers and enrichment of novel symbionts in the deep terrestrial subsurface.</title>
        <authorList>
            <person name="Probst A.J."/>
            <person name="Ladd B."/>
            <person name="Jarett J.K."/>
            <person name="Geller-Mcgrath D.E."/>
            <person name="Sieber C.M.K."/>
            <person name="Emerson J.B."/>
            <person name="Anantharaman K."/>
            <person name="Thomas B.C."/>
            <person name="Malmstrom R."/>
            <person name="Stieglmeier M."/>
            <person name="Klingl A."/>
            <person name="Woyke T."/>
            <person name="Ryan C.M."/>
            <person name="Banfield J.F."/>
        </authorList>
    </citation>
    <scope>NUCLEOTIDE SEQUENCE [LARGE SCALE GENOMIC DNA]</scope>
</reference>
<evidence type="ECO:0000313" key="2">
    <source>
        <dbReference type="Proteomes" id="UP000231648"/>
    </source>
</evidence>
<sequence>MGPRSTSSEIQQMIAEAGGAIFKTPVIENKSLEEMLEHLGLKRVEGLESKFEDTEKGLMLIIRAPDVNSAFEVFSKIYNDNKTEIHYPKPLPPI</sequence>
<dbReference type="AlphaFoldDB" id="A0A2M8KCH3"/>
<comment type="caution">
    <text evidence="1">The sequence shown here is derived from an EMBL/GenBank/DDBJ whole genome shotgun (WGS) entry which is preliminary data.</text>
</comment>